<sequence length="141" mass="15688">MSGDDQDVVDAGASGFLASNQDRDRFPRSKMAEMKRFEGRLRVLEEEAEVLRGVFLEGLEGRAKLMAEIYEKLESIQHCFNLKQQQREDRCSNGDQVISPLKSVIGDVDCVQGGRAGLLHVLCQEPNPSLVNRGLKAKALQ</sequence>
<accession>A0A2Z7D744</accession>
<gene>
    <name evidence="2" type="ORF">F511_40062</name>
</gene>
<name>A0A2Z7D744_9LAMI</name>
<dbReference type="Proteomes" id="UP000250235">
    <property type="component" value="Unassembled WGS sequence"/>
</dbReference>
<dbReference type="OrthoDB" id="909851at2759"/>
<feature type="region of interest" description="Disordered" evidence="1">
    <location>
        <begin position="1"/>
        <end position="24"/>
    </location>
</feature>
<keyword evidence="3" id="KW-1185">Reference proteome</keyword>
<protein>
    <submittedName>
        <fullName evidence="2">Uncharacterized protein</fullName>
    </submittedName>
</protein>
<evidence type="ECO:0000256" key="1">
    <source>
        <dbReference type="SAM" id="MobiDB-lite"/>
    </source>
</evidence>
<dbReference type="AlphaFoldDB" id="A0A2Z7D744"/>
<organism evidence="2 3">
    <name type="scientific">Dorcoceras hygrometricum</name>
    <dbReference type="NCBI Taxonomy" id="472368"/>
    <lineage>
        <taxon>Eukaryota</taxon>
        <taxon>Viridiplantae</taxon>
        <taxon>Streptophyta</taxon>
        <taxon>Embryophyta</taxon>
        <taxon>Tracheophyta</taxon>
        <taxon>Spermatophyta</taxon>
        <taxon>Magnoliopsida</taxon>
        <taxon>eudicotyledons</taxon>
        <taxon>Gunneridae</taxon>
        <taxon>Pentapetalae</taxon>
        <taxon>asterids</taxon>
        <taxon>lamiids</taxon>
        <taxon>Lamiales</taxon>
        <taxon>Gesneriaceae</taxon>
        <taxon>Didymocarpoideae</taxon>
        <taxon>Trichosporeae</taxon>
        <taxon>Loxocarpinae</taxon>
        <taxon>Dorcoceras</taxon>
    </lineage>
</organism>
<evidence type="ECO:0000313" key="2">
    <source>
        <dbReference type="EMBL" id="KZV54827.1"/>
    </source>
</evidence>
<proteinExistence type="predicted"/>
<reference evidence="2 3" key="1">
    <citation type="journal article" date="2015" name="Proc. Natl. Acad. Sci. U.S.A.">
        <title>The resurrection genome of Boea hygrometrica: A blueprint for survival of dehydration.</title>
        <authorList>
            <person name="Xiao L."/>
            <person name="Yang G."/>
            <person name="Zhang L."/>
            <person name="Yang X."/>
            <person name="Zhao S."/>
            <person name="Ji Z."/>
            <person name="Zhou Q."/>
            <person name="Hu M."/>
            <person name="Wang Y."/>
            <person name="Chen M."/>
            <person name="Xu Y."/>
            <person name="Jin H."/>
            <person name="Xiao X."/>
            <person name="Hu G."/>
            <person name="Bao F."/>
            <person name="Hu Y."/>
            <person name="Wan P."/>
            <person name="Li L."/>
            <person name="Deng X."/>
            <person name="Kuang T."/>
            <person name="Xiang C."/>
            <person name="Zhu J.K."/>
            <person name="Oliver M.J."/>
            <person name="He Y."/>
        </authorList>
    </citation>
    <scope>NUCLEOTIDE SEQUENCE [LARGE SCALE GENOMIC DNA]</scope>
    <source>
        <strain evidence="3">cv. XS01</strain>
    </source>
</reference>
<dbReference type="EMBL" id="KQ989107">
    <property type="protein sequence ID" value="KZV54827.1"/>
    <property type="molecule type" value="Genomic_DNA"/>
</dbReference>
<evidence type="ECO:0000313" key="3">
    <source>
        <dbReference type="Proteomes" id="UP000250235"/>
    </source>
</evidence>